<dbReference type="Proteomes" id="UP000001060">
    <property type="component" value="Chromosome"/>
</dbReference>
<dbReference type="Gene3D" id="3.60.15.10">
    <property type="entry name" value="Ribonuclease Z/Hydroxyacylglutathione hydrolase-like"/>
    <property type="match status" value="1"/>
</dbReference>
<dbReference type="EMBL" id="FN650140">
    <property type="protein sequence ID" value="CBJ10875.1"/>
    <property type="molecule type" value="Genomic_DNA"/>
</dbReference>
<evidence type="ECO:0000256" key="5">
    <source>
        <dbReference type="ARBA" id="ARBA00022833"/>
    </source>
</evidence>
<dbReference type="STRING" id="661367.LLO_0542"/>
<evidence type="ECO:0000313" key="7">
    <source>
        <dbReference type="EMBL" id="CBJ10875.1"/>
    </source>
</evidence>
<dbReference type="GO" id="GO:0016787">
    <property type="term" value="F:hydrolase activity"/>
    <property type="evidence" value="ECO:0007669"/>
    <property type="project" value="UniProtKB-KW"/>
</dbReference>
<evidence type="ECO:0000256" key="1">
    <source>
        <dbReference type="ARBA" id="ARBA00001947"/>
    </source>
</evidence>
<dbReference type="Pfam" id="PF00753">
    <property type="entry name" value="Lactamase_B"/>
    <property type="match status" value="1"/>
</dbReference>
<dbReference type="eggNOG" id="COG0491">
    <property type="taxonomic scope" value="Bacteria"/>
</dbReference>
<evidence type="ECO:0000259" key="6">
    <source>
        <dbReference type="SMART" id="SM00849"/>
    </source>
</evidence>
<evidence type="ECO:0000256" key="4">
    <source>
        <dbReference type="ARBA" id="ARBA00022801"/>
    </source>
</evidence>
<comment type="similarity">
    <text evidence="2">Belongs to the metallo-beta-lactamase superfamily.</text>
</comment>
<keyword evidence="4" id="KW-0378">Hydrolase</keyword>
<gene>
    <name evidence="7" type="ordered locus">LLO_0542</name>
</gene>
<evidence type="ECO:0000256" key="3">
    <source>
        <dbReference type="ARBA" id="ARBA00022723"/>
    </source>
</evidence>
<proteinExistence type="inferred from homology"/>
<dbReference type="GO" id="GO:0046872">
    <property type="term" value="F:metal ion binding"/>
    <property type="evidence" value="ECO:0007669"/>
    <property type="project" value="UniProtKB-KW"/>
</dbReference>
<dbReference type="KEGG" id="llo:LLO_0542"/>
<dbReference type="AlphaFoldDB" id="D3HPR1"/>
<accession>D3HPR1</accession>
<evidence type="ECO:0000313" key="8">
    <source>
        <dbReference type="Proteomes" id="UP000001060"/>
    </source>
</evidence>
<reference evidence="7 8" key="1">
    <citation type="journal article" date="2010" name="PLoS Genet.">
        <title>Analysis of the Legionella longbeachae genome and transcriptome uncovers unique strategies to cause Legionnaires' disease.</title>
        <authorList>
            <person name="Cazalet C."/>
            <person name="Gomez-Valero L."/>
            <person name="Rusniok C."/>
            <person name="Lomma M."/>
            <person name="Dervins-Ravault D."/>
            <person name="Newton H."/>
            <person name="Sansom F."/>
            <person name="Jarraud S."/>
            <person name="Zidane N."/>
            <person name="Ma L."/>
            <person name="Bouchier C."/>
            <person name="Etienne J."/>
            <person name="Hartland E."/>
            <person name="Buchrieser C."/>
        </authorList>
    </citation>
    <scope>NUCLEOTIDE SEQUENCE [LARGE SCALE GENOMIC DNA]</scope>
    <source>
        <strain evidence="7 8">NSW150</strain>
    </source>
</reference>
<dbReference type="InterPro" id="IPR036866">
    <property type="entry name" value="RibonucZ/Hydroxyglut_hydro"/>
</dbReference>
<dbReference type="PANTHER" id="PTHR42978:SF2">
    <property type="entry name" value="102 KBASES UNSTABLE REGION: FROM 1 TO 119443"/>
    <property type="match status" value="1"/>
</dbReference>
<dbReference type="SUPFAM" id="SSF56281">
    <property type="entry name" value="Metallo-hydrolase/oxidoreductase"/>
    <property type="match status" value="1"/>
</dbReference>
<keyword evidence="3" id="KW-0479">Metal-binding</keyword>
<dbReference type="SMART" id="SM00849">
    <property type="entry name" value="Lactamase_B"/>
    <property type="match status" value="1"/>
</dbReference>
<dbReference type="HOGENOM" id="CLU_030571_3_4_6"/>
<dbReference type="PANTHER" id="PTHR42978">
    <property type="entry name" value="QUORUM-QUENCHING LACTONASE YTNP-RELATED-RELATED"/>
    <property type="match status" value="1"/>
</dbReference>
<protein>
    <recommendedName>
        <fullName evidence="6">Metallo-beta-lactamase domain-containing protein</fullName>
    </recommendedName>
</protein>
<feature type="domain" description="Metallo-beta-lactamase" evidence="6">
    <location>
        <begin position="36"/>
        <end position="274"/>
    </location>
</feature>
<dbReference type="InterPro" id="IPR001279">
    <property type="entry name" value="Metallo-B-lactamas"/>
</dbReference>
<organism evidence="7 8">
    <name type="scientific">Legionella longbeachae serogroup 1 (strain NSW150)</name>
    <dbReference type="NCBI Taxonomy" id="661367"/>
    <lineage>
        <taxon>Bacteria</taxon>
        <taxon>Pseudomonadati</taxon>
        <taxon>Pseudomonadota</taxon>
        <taxon>Gammaproteobacteria</taxon>
        <taxon>Legionellales</taxon>
        <taxon>Legionellaceae</taxon>
        <taxon>Legionella</taxon>
    </lineage>
</organism>
<dbReference type="InterPro" id="IPR051013">
    <property type="entry name" value="MBL_superfamily_lactonases"/>
</dbReference>
<name>D3HPR1_LEGLN</name>
<sequence>MVSNIMIEYQLFEAGFCKHCERMTLKNGRLKQCEYPAICALIKHPKQGYILFDTGYSNRFYELTQKFPFSLYRRLTPVTLKKSLKQQLEEKNIQASEIKAIVISHFHADHIGGLNDFPNAQFFCHLDAINNISNKKGIKALLQGFLPGLLPKDFYERLVILKNEIQLESNLAPFTRGFDLFDDKNLIAIPLPGHAKGQIGLYFKSAQFHPPEQNTQEVFLVADSCWHQEAFKEFVFPSNVTYLIHDNKEAYQQTIRNLHHLFNNNKTIDIIPSHCQQIRTRILEKQ</sequence>
<evidence type="ECO:0000256" key="2">
    <source>
        <dbReference type="ARBA" id="ARBA00007749"/>
    </source>
</evidence>
<comment type="cofactor">
    <cofactor evidence="1">
        <name>Zn(2+)</name>
        <dbReference type="ChEBI" id="CHEBI:29105"/>
    </cofactor>
</comment>
<keyword evidence="5" id="KW-0862">Zinc</keyword>
<keyword evidence="8" id="KW-1185">Reference proteome</keyword>
<dbReference type="CDD" id="cd07730">
    <property type="entry name" value="metallo-hydrolase-like_MBL-fold"/>
    <property type="match status" value="1"/>
</dbReference>